<comment type="caution">
    <text evidence="4">The sequence shown here is derived from an EMBL/GenBank/DDBJ whole genome shotgun (WGS) entry which is preliminary data.</text>
</comment>
<organism evidence="4 5">
    <name type="scientific">Belliella marina</name>
    <dbReference type="NCBI Taxonomy" id="1644146"/>
    <lineage>
        <taxon>Bacteria</taxon>
        <taxon>Pseudomonadati</taxon>
        <taxon>Bacteroidota</taxon>
        <taxon>Cytophagia</taxon>
        <taxon>Cytophagales</taxon>
        <taxon>Cyclobacteriaceae</taxon>
        <taxon>Belliella</taxon>
    </lineage>
</organism>
<dbReference type="Proteomes" id="UP001597361">
    <property type="component" value="Unassembled WGS sequence"/>
</dbReference>
<evidence type="ECO:0000313" key="5">
    <source>
        <dbReference type="Proteomes" id="UP001597361"/>
    </source>
</evidence>
<evidence type="ECO:0000259" key="2">
    <source>
        <dbReference type="Pfam" id="PF04773"/>
    </source>
</evidence>
<dbReference type="RefSeq" id="WP_376883278.1">
    <property type="nucleotide sequence ID" value="NZ_JBHUHR010000005.1"/>
</dbReference>
<feature type="transmembrane region" description="Helical" evidence="1">
    <location>
        <begin position="94"/>
        <end position="114"/>
    </location>
</feature>
<dbReference type="Pfam" id="PF16344">
    <property type="entry name" value="FecR_C"/>
    <property type="match status" value="1"/>
</dbReference>
<dbReference type="InterPro" id="IPR006860">
    <property type="entry name" value="FecR"/>
</dbReference>
<dbReference type="EMBL" id="JBHUHR010000005">
    <property type="protein sequence ID" value="MFD2033666.1"/>
    <property type="molecule type" value="Genomic_DNA"/>
</dbReference>
<reference evidence="5" key="1">
    <citation type="journal article" date="2019" name="Int. J. Syst. Evol. Microbiol.">
        <title>The Global Catalogue of Microorganisms (GCM) 10K type strain sequencing project: providing services to taxonomists for standard genome sequencing and annotation.</title>
        <authorList>
            <consortium name="The Broad Institute Genomics Platform"/>
            <consortium name="The Broad Institute Genome Sequencing Center for Infectious Disease"/>
            <person name="Wu L."/>
            <person name="Ma J."/>
        </authorList>
    </citation>
    <scope>NUCLEOTIDE SEQUENCE [LARGE SCALE GENOMIC DNA]</scope>
    <source>
        <strain evidence="5">CGMCC 1.15180</strain>
    </source>
</reference>
<dbReference type="PANTHER" id="PTHR30273">
    <property type="entry name" value="PERIPLASMIC SIGNAL SENSOR AND SIGMA FACTOR ACTIVATOR FECR-RELATED"/>
    <property type="match status" value="1"/>
</dbReference>
<evidence type="ECO:0000259" key="3">
    <source>
        <dbReference type="Pfam" id="PF16344"/>
    </source>
</evidence>
<keyword evidence="1" id="KW-1133">Transmembrane helix</keyword>
<accession>A0ABW4VHV8</accession>
<dbReference type="InterPro" id="IPR032508">
    <property type="entry name" value="FecR_C"/>
</dbReference>
<evidence type="ECO:0000313" key="4">
    <source>
        <dbReference type="EMBL" id="MFD2033666.1"/>
    </source>
</evidence>
<dbReference type="PANTHER" id="PTHR30273:SF2">
    <property type="entry name" value="PROTEIN FECR"/>
    <property type="match status" value="1"/>
</dbReference>
<gene>
    <name evidence="4" type="ORF">ACFSKL_02630</name>
</gene>
<keyword evidence="5" id="KW-1185">Reference proteome</keyword>
<feature type="domain" description="FecR protein" evidence="2">
    <location>
        <begin position="192"/>
        <end position="279"/>
    </location>
</feature>
<keyword evidence="1" id="KW-0812">Transmembrane</keyword>
<dbReference type="InterPro" id="IPR012373">
    <property type="entry name" value="Ferrdict_sens_TM"/>
</dbReference>
<keyword evidence="1" id="KW-0472">Membrane</keyword>
<dbReference type="Gene3D" id="2.60.120.1440">
    <property type="match status" value="1"/>
</dbReference>
<proteinExistence type="predicted"/>
<dbReference type="Gene3D" id="3.55.50.30">
    <property type="match status" value="1"/>
</dbReference>
<sequence>MKNSKQSFKVALNIFKSISGLGSEREKDEFNEWVKNPANKKLFGEISSKESVRNKMELYDTADKDAVWSKTIGRITVSDSTVPQKTFWTGLRKIAAVVAIGLLVGLGVSTLVFLNDDGKTEFAQFVPGTRKAILIMEDGKQFNLNSNEQEVLASNGFKVKSVQSVLDYFVDESELEEDGKETKMHTLIVPIGGEYTVSLSDGTKVWMNSASTLRYPMVFTGDSREVELIGEAYFEVAKDQKEFRIRSGEVAVKVLGTSFNLRSYPDDDVIATTLVTGKVNMAVGDEQLDLTPGTQGNYHKVKKTFNVRKVHVKESIAWKNGMFYFEEVALEEILKQYGRWYDLKVVFEDNALKAKRFTGIFKKDETIEEFFEMVKETSDITFEAREDTVFIKNQKETSAKPNRKYLK</sequence>
<dbReference type="Pfam" id="PF04773">
    <property type="entry name" value="FecR"/>
    <property type="match status" value="1"/>
</dbReference>
<evidence type="ECO:0000256" key="1">
    <source>
        <dbReference type="SAM" id="Phobius"/>
    </source>
</evidence>
<feature type="domain" description="Protein FecR C-terminal" evidence="3">
    <location>
        <begin position="323"/>
        <end position="391"/>
    </location>
</feature>
<name>A0ABW4VHV8_9BACT</name>
<protein>
    <submittedName>
        <fullName evidence="4">FecR family protein</fullName>
    </submittedName>
</protein>